<dbReference type="Proteomes" id="UP000499080">
    <property type="component" value="Unassembled WGS sequence"/>
</dbReference>
<evidence type="ECO:0000313" key="2">
    <source>
        <dbReference type="Proteomes" id="UP000499080"/>
    </source>
</evidence>
<protein>
    <submittedName>
        <fullName evidence="1">Uncharacterized protein</fullName>
    </submittedName>
</protein>
<name>A0A4Y2TDF6_ARAVE</name>
<organism evidence="1 2">
    <name type="scientific">Araneus ventricosus</name>
    <name type="common">Orbweaver spider</name>
    <name type="synonym">Epeira ventricosa</name>
    <dbReference type="NCBI Taxonomy" id="182803"/>
    <lineage>
        <taxon>Eukaryota</taxon>
        <taxon>Metazoa</taxon>
        <taxon>Ecdysozoa</taxon>
        <taxon>Arthropoda</taxon>
        <taxon>Chelicerata</taxon>
        <taxon>Arachnida</taxon>
        <taxon>Araneae</taxon>
        <taxon>Araneomorphae</taxon>
        <taxon>Entelegynae</taxon>
        <taxon>Araneoidea</taxon>
        <taxon>Araneidae</taxon>
        <taxon>Araneus</taxon>
    </lineage>
</organism>
<keyword evidence="2" id="KW-1185">Reference proteome</keyword>
<accession>A0A4Y2TDF6</accession>
<dbReference type="EMBL" id="BGPR01027392">
    <property type="protein sequence ID" value="GBN97833.1"/>
    <property type="molecule type" value="Genomic_DNA"/>
</dbReference>
<comment type="caution">
    <text evidence="1">The sequence shown here is derived from an EMBL/GenBank/DDBJ whole genome shotgun (WGS) entry which is preliminary data.</text>
</comment>
<reference evidence="1 2" key="1">
    <citation type="journal article" date="2019" name="Sci. Rep.">
        <title>Orb-weaving spider Araneus ventricosus genome elucidates the spidroin gene catalogue.</title>
        <authorList>
            <person name="Kono N."/>
            <person name="Nakamura H."/>
            <person name="Ohtoshi R."/>
            <person name="Moran D.A.P."/>
            <person name="Shinohara A."/>
            <person name="Yoshida Y."/>
            <person name="Fujiwara M."/>
            <person name="Mori M."/>
            <person name="Tomita M."/>
            <person name="Arakawa K."/>
        </authorList>
    </citation>
    <scope>NUCLEOTIDE SEQUENCE [LARGE SCALE GENOMIC DNA]</scope>
</reference>
<proteinExistence type="predicted"/>
<sequence length="92" mass="10420">MGLPVAPLDMTFNGATWHAPPIWTSKMGYRCTPHLIADIRSVYRHTPHLDMTFNGSHRYAPIGWQRDLNGSHWQAAPPDMTLKMKPPVVRTA</sequence>
<dbReference type="AlphaFoldDB" id="A0A4Y2TDF6"/>
<evidence type="ECO:0000313" key="1">
    <source>
        <dbReference type="EMBL" id="GBN97833.1"/>
    </source>
</evidence>
<gene>
    <name evidence="1" type="ORF">AVEN_72297_1</name>
</gene>